<organism evidence="1 2">
    <name type="scientific">Devosia yakushimensis</name>
    <dbReference type="NCBI Taxonomy" id="470028"/>
    <lineage>
        <taxon>Bacteria</taxon>
        <taxon>Pseudomonadati</taxon>
        <taxon>Pseudomonadota</taxon>
        <taxon>Alphaproteobacteria</taxon>
        <taxon>Hyphomicrobiales</taxon>
        <taxon>Devosiaceae</taxon>
        <taxon>Devosia</taxon>
    </lineage>
</organism>
<protein>
    <submittedName>
        <fullName evidence="1">Uncharacterized protein</fullName>
    </submittedName>
</protein>
<accession>A0ABQ5UKX1</accession>
<gene>
    <name evidence="1" type="ORF">GCM10007913_44180</name>
</gene>
<name>A0ABQ5UKX1_9HYPH</name>
<keyword evidence="2" id="KW-1185">Reference proteome</keyword>
<comment type="caution">
    <text evidence="1">The sequence shown here is derived from an EMBL/GenBank/DDBJ whole genome shotgun (WGS) entry which is preliminary data.</text>
</comment>
<dbReference type="RefSeq" id="WP_284394497.1">
    <property type="nucleotide sequence ID" value="NZ_BSNG01000004.1"/>
</dbReference>
<sequence length="52" mass="5629">MSNLSQSLRRLVSFIVSGLTPRAGASAHPDSMSLHDWADLPPYHPAVDRAPC</sequence>
<dbReference type="EMBL" id="BSNG01000004">
    <property type="protein sequence ID" value="GLQ12485.1"/>
    <property type="molecule type" value="Genomic_DNA"/>
</dbReference>
<reference evidence="1" key="1">
    <citation type="journal article" date="2014" name="Int. J. Syst. Evol. Microbiol.">
        <title>Complete genome of a new Firmicutes species belonging to the dominant human colonic microbiota ('Ruminococcus bicirculans') reveals two chromosomes and a selective capacity to utilize plant glucans.</title>
        <authorList>
            <consortium name="NISC Comparative Sequencing Program"/>
            <person name="Wegmann U."/>
            <person name="Louis P."/>
            <person name="Goesmann A."/>
            <person name="Henrissat B."/>
            <person name="Duncan S.H."/>
            <person name="Flint H.J."/>
        </authorList>
    </citation>
    <scope>NUCLEOTIDE SEQUENCE</scope>
    <source>
        <strain evidence="1">NBRC 103855</strain>
    </source>
</reference>
<evidence type="ECO:0000313" key="2">
    <source>
        <dbReference type="Proteomes" id="UP001161406"/>
    </source>
</evidence>
<reference evidence="1" key="2">
    <citation type="submission" date="2023-01" db="EMBL/GenBank/DDBJ databases">
        <title>Draft genome sequence of Devosia yakushimensis strain NBRC 103855.</title>
        <authorList>
            <person name="Sun Q."/>
            <person name="Mori K."/>
        </authorList>
    </citation>
    <scope>NUCLEOTIDE SEQUENCE</scope>
    <source>
        <strain evidence="1">NBRC 103855</strain>
    </source>
</reference>
<evidence type="ECO:0000313" key="1">
    <source>
        <dbReference type="EMBL" id="GLQ12485.1"/>
    </source>
</evidence>
<dbReference type="Proteomes" id="UP001161406">
    <property type="component" value="Unassembled WGS sequence"/>
</dbReference>
<proteinExistence type="predicted"/>